<evidence type="ECO:0000313" key="3">
    <source>
        <dbReference type="Proteomes" id="UP001175228"/>
    </source>
</evidence>
<dbReference type="Proteomes" id="UP001175228">
    <property type="component" value="Unassembled WGS sequence"/>
</dbReference>
<organism evidence="2 3">
    <name type="scientific">Armillaria luteobubalina</name>
    <dbReference type="NCBI Taxonomy" id="153913"/>
    <lineage>
        <taxon>Eukaryota</taxon>
        <taxon>Fungi</taxon>
        <taxon>Dikarya</taxon>
        <taxon>Basidiomycota</taxon>
        <taxon>Agaricomycotina</taxon>
        <taxon>Agaricomycetes</taxon>
        <taxon>Agaricomycetidae</taxon>
        <taxon>Agaricales</taxon>
        <taxon>Marasmiineae</taxon>
        <taxon>Physalacriaceae</taxon>
        <taxon>Armillaria</taxon>
    </lineage>
</organism>
<reference evidence="2" key="1">
    <citation type="submission" date="2023-06" db="EMBL/GenBank/DDBJ databases">
        <authorList>
            <consortium name="Lawrence Berkeley National Laboratory"/>
            <person name="Ahrendt S."/>
            <person name="Sahu N."/>
            <person name="Indic B."/>
            <person name="Wong-Bajracharya J."/>
            <person name="Merenyi Z."/>
            <person name="Ke H.-M."/>
            <person name="Monk M."/>
            <person name="Kocsube S."/>
            <person name="Drula E."/>
            <person name="Lipzen A."/>
            <person name="Balint B."/>
            <person name="Henrissat B."/>
            <person name="Andreopoulos B."/>
            <person name="Martin F.M."/>
            <person name="Harder C.B."/>
            <person name="Rigling D."/>
            <person name="Ford K.L."/>
            <person name="Foster G.D."/>
            <person name="Pangilinan J."/>
            <person name="Papanicolaou A."/>
            <person name="Barry K."/>
            <person name="LaButti K."/>
            <person name="Viragh M."/>
            <person name="Koriabine M."/>
            <person name="Yan M."/>
            <person name="Riley R."/>
            <person name="Champramary S."/>
            <person name="Plett K.L."/>
            <person name="Tsai I.J."/>
            <person name="Slot J."/>
            <person name="Sipos G."/>
            <person name="Plett J."/>
            <person name="Nagy L.G."/>
            <person name="Grigoriev I.V."/>
        </authorList>
    </citation>
    <scope>NUCLEOTIDE SEQUENCE</scope>
    <source>
        <strain evidence="2">HWK02</strain>
    </source>
</reference>
<feature type="compositionally biased region" description="Basic and acidic residues" evidence="1">
    <location>
        <begin position="731"/>
        <end position="743"/>
    </location>
</feature>
<feature type="compositionally biased region" description="Basic residues" evidence="1">
    <location>
        <begin position="744"/>
        <end position="759"/>
    </location>
</feature>
<protein>
    <submittedName>
        <fullName evidence="2">Uncharacterized protein</fullName>
    </submittedName>
</protein>
<evidence type="ECO:0000313" key="2">
    <source>
        <dbReference type="EMBL" id="KAK0484174.1"/>
    </source>
</evidence>
<name>A0AA39PIG1_9AGAR</name>
<proteinExistence type="predicted"/>
<gene>
    <name evidence="2" type="ORF">EDD18DRAFT_1111988</name>
</gene>
<keyword evidence="3" id="KW-1185">Reference proteome</keyword>
<accession>A0AA39PIG1</accession>
<feature type="compositionally biased region" description="Polar residues" evidence="1">
    <location>
        <begin position="553"/>
        <end position="564"/>
    </location>
</feature>
<feature type="compositionally biased region" description="Low complexity" evidence="1">
    <location>
        <begin position="718"/>
        <end position="727"/>
    </location>
</feature>
<evidence type="ECO:0000256" key="1">
    <source>
        <dbReference type="SAM" id="MobiDB-lite"/>
    </source>
</evidence>
<dbReference type="AlphaFoldDB" id="A0AA39PIG1"/>
<comment type="caution">
    <text evidence="2">The sequence shown here is derived from an EMBL/GenBank/DDBJ whole genome shotgun (WGS) entry which is preliminary data.</text>
</comment>
<sequence length="823" mass="91787">MYRHLVSLLEHNEHDPMKGSNLTRHQQRLHLWKITWRVLPKLELRDRDKCAENFVPADERNTLQEDVKLLTNVQLSEVPVFENETSVATAGMGRQVDGRRALRLEVRGLSRTAMNVLHPQTKLKLPGSRAHKVPYFAPRRWISVWRAGFTSGLILEGPTRRSAFDPETYTMYRHLTSSRVSSGSSSPNFYLMELTVDRRLACPFLDPACIEPPREVCPPVIKLELIVLPEPSLTFHLAELSASPIWMNLLWISAFIIIVPLAVCFIDALSDSSFYGFRHTLTTYTIWNLPALWPKSYANELTSADYDTALDTDLLDLREESVVLHPDDVRGWEKVGKFRGRRTLSPNPGSNLTGHSVGTGNKFDVLSDTNTGNEVAIEKTVKFVHDERQKYFEKRLGNLLNQFEIDREQRRNAGVNSERPAPDSETEKTAETQPPPIVNKGKVREFRDTGIPGIDNADLDPEAQRRAWENFDFLKKEDPELQRIIYEGIVTGLNTYRNNGTKAGTPGADRAGPSNSSPPKKGMRVEIVEELYGEDDVSDKQSSPTPAGLETNPVPSETLDTSEISLPMGDKNPKTERNANFEPPVTSTPTSKAKKKVKIVEEHDDNETLDLHRGANRSGGSGSSSLPLSHAGTSGDNRGRSPMSGLIRPGNPHIDLQNMINVSRNAMYSGKGKDNPNVRTGPAFAADQVAPNSYLGKLLKKSASGKGMDLPPDDPGNSSPDESSAPSSEDESGRSGDESDRDGKRKKREKKKSSRRSHSHERPSWDKRIPPSTYDGSDDPKKVARFVQECEQYLKMGSVPEEDKVFRISSLWAICWKNGGRGG</sequence>
<feature type="compositionally biased region" description="Basic and acidic residues" evidence="1">
    <location>
        <begin position="760"/>
        <end position="769"/>
    </location>
</feature>
<feature type="compositionally biased region" description="Low complexity" evidence="1">
    <location>
        <begin position="693"/>
        <end position="707"/>
    </location>
</feature>
<dbReference type="EMBL" id="JAUEPU010000057">
    <property type="protein sequence ID" value="KAK0484174.1"/>
    <property type="molecule type" value="Genomic_DNA"/>
</dbReference>
<feature type="region of interest" description="Disordered" evidence="1">
    <location>
        <begin position="410"/>
        <end position="460"/>
    </location>
</feature>
<feature type="region of interest" description="Disordered" evidence="1">
    <location>
        <begin position="534"/>
        <end position="781"/>
    </location>
</feature>
<feature type="region of interest" description="Disordered" evidence="1">
    <location>
        <begin position="500"/>
        <end position="522"/>
    </location>
</feature>
<feature type="compositionally biased region" description="Basic and acidic residues" evidence="1">
    <location>
        <begin position="420"/>
        <end position="430"/>
    </location>
</feature>